<dbReference type="EMBL" id="JZDQ02000057">
    <property type="protein sequence ID" value="OIJ23716.1"/>
    <property type="molecule type" value="Genomic_DNA"/>
</dbReference>
<dbReference type="Pfam" id="PF13523">
    <property type="entry name" value="Acetyltransf_8"/>
    <property type="match status" value="1"/>
</dbReference>
<evidence type="ECO:0000313" key="4">
    <source>
        <dbReference type="Proteomes" id="UP000033772"/>
    </source>
</evidence>
<dbReference type="PROSITE" id="PS51186">
    <property type="entry name" value="GNAT"/>
    <property type="match status" value="1"/>
</dbReference>
<gene>
    <name evidence="3" type="ORF">UG56_026415</name>
</gene>
<keyword evidence="4" id="KW-1185">Reference proteome</keyword>
<organism evidence="3 4">
    <name type="scientific">Nocardioides luteus</name>
    <dbReference type="NCBI Taxonomy" id="1844"/>
    <lineage>
        <taxon>Bacteria</taxon>
        <taxon>Bacillati</taxon>
        <taxon>Actinomycetota</taxon>
        <taxon>Actinomycetes</taxon>
        <taxon>Propionibacteriales</taxon>
        <taxon>Nocardioidaceae</taxon>
        <taxon>Nocardioides</taxon>
    </lineage>
</organism>
<protein>
    <submittedName>
        <fullName evidence="3">GNAT family N-acetyltransferase</fullName>
    </submittedName>
</protein>
<name>A0A1J4MWF6_9ACTN</name>
<comment type="caution">
    <text evidence="3">The sequence shown here is derived from an EMBL/GenBank/DDBJ whole genome shotgun (WGS) entry which is preliminary data.</text>
</comment>
<keyword evidence="1" id="KW-0046">Antibiotic resistance</keyword>
<dbReference type="InterPro" id="IPR000182">
    <property type="entry name" value="GNAT_dom"/>
</dbReference>
<evidence type="ECO:0000259" key="2">
    <source>
        <dbReference type="PROSITE" id="PS51186"/>
    </source>
</evidence>
<evidence type="ECO:0000256" key="1">
    <source>
        <dbReference type="ARBA" id="ARBA00023251"/>
    </source>
</evidence>
<dbReference type="AlphaFoldDB" id="A0A1J4MWF6"/>
<proteinExistence type="predicted"/>
<feature type="domain" description="N-acetyltransferase" evidence="2">
    <location>
        <begin position="56"/>
        <end position="225"/>
    </location>
</feature>
<dbReference type="Gene3D" id="3.40.630.30">
    <property type="match status" value="1"/>
</dbReference>
<dbReference type="RefSeq" id="WP_045551280.1">
    <property type="nucleotide sequence ID" value="NZ_JZDQ02000057.1"/>
</dbReference>
<accession>A0A1J4MWF6</accession>
<dbReference type="GO" id="GO:0016410">
    <property type="term" value="F:N-acyltransferase activity"/>
    <property type="evidence" value="ECO:0007669"/>
    <property type="project" value="TreeGrafter"/>
</dbReference>
<dbReference type="Proteomes" id="UP000033772">
    <property type="component" value="Unassembled WGS sequence"/>
</dbReference>
<evidence type="ECO:0000313" key="3">
    <source>
        <dbReference type="EMBL" id="OIJ23716.1"/>
    </source>
</evidence>
<dbReference type="PANTHER" id="PTHR31438:SF1">
    <property type="entry name" value="LYSINE N-ACYLTRANSFERASE C17G9.06C-RELATED"/>
    <property type="match status" value="1"/>
</dbReference>
<dbReference type="STRING" id="1844.UG56_026415"/>
<dbReference type="OrthoDB" id="9814648at2"/>
<reference evidence="3" key="1">
    <citation type="submission" date="2016-10" db="EMBL/GenBank/DDBJ databases">
        <title>Draft Genome Sequence of Nocardioides luteus Strain BAFB, an Alkane-Degrading Bacterium Isolated from JP-7 Polluted Soil.</title>
        <authorList>
            <person name="Brown L."/>
            <person name="Ruiz O.N."/>
            <person name="Gunasekera T."/>
        </authorList>
    </citation>
    <scope>NUCLEOTIDE SEQUENCE [LARGE SCALE GENOMIC DNA]</scope>
    <source>
        <strain evidence="3">BAFB</strain>
    </source>
</reference>
<dbReference type="PANTHER" id="PTHR31438">
    <property type="entry name" value="LYSINE N-ACYLTRANSFERASE C17G9.06C-RELATED"/>
    <property type="match status" value="1"/>
</dbReference>
<dbReference type="SUPFAM" id="SSF55729">
    <property type="entry name" value="Acyl-CoA N-acyltransferases (Nat)"/>
    <property type="match status" value="1"/>
</dbReference>
<sequence>MFTPVAVHTGTHRLGGVTRPGESWASAATRIAGRPAYAVDLSGEVKEFSSDPMPVVALRPMTRGDLPHLIRWLNAEHVHRWYAVDGEPTPEWVAENYGPDIDGKTPVTFWVIEVNGRSVGFCQDYRISDEPDYALLTPDPDAIGFDYAIGEPAFVGRGIGPRMAWVWLTSVPRRYPGATACFAAPDHRNAASLRMLAKVGFEQGTWFDEPQPDGSTTTMVGCTLDLRRVLG</sequence>
<dbReference type="InterPro" id="IPR016181">
    <property type="entry name" value="Acyl_CoA_acyltransferase"/>
</dbReference>
<dbReference type="GO" id="GO:0046677">
    <property type="term" value="P:response to antibiotic"/>
    <property type="evidence" value="ECO:0007669"/>
    <property type="project" value="UniProtKB-KW"/>
</dbReference>